<protein>
    <submittedName>
        <fullName evidence="1">Unannotated protein</fullName>
    </submittedName>
</protein>
<proteinExistence type="predicted"/>
<dbReference type="Gene3D" id="3.30.460.10">
    <property type="entry name" value="Beta Polymerase, domain 2"/>
    <property type="match status" value="1"/>
</dbReference>
<name>A0A6J6C234_9ZZZZ</name>
<organism evidence="1">
    <name type="scientific">freshwater metagenome</name>
    <dbReference type="NCBI Taxonomy" id="449393"/>
    <lineage>
        <taxon>unclassified sequences</taxon>
        <taxon>metagenomes</taxon>
        <taxon>ecological metagenomes</taxon>
    </lineage>
</organism>
<reference evidence="1" key="1">
    <citation type="submission" date="2020-05" db="EMBL/GenBank/DDBJ databases">
        <authorList>
            <person name="Chiriac C."/>
            <person name="Salcher M."/>
            <person name="Ghai R."/>
            <person name="Kavagutti S V."/>
        </authorList>
    </citation>
    <scope>NUCLEOTIDE SEQUENCE</scope>
</reference>
<dbReference type="EMBL" id="CAEZSH010000134">
    <property type="protein sequence ID" value="CAB4545095.1"/>
    <property type="molecule type" value="Genomic_DNA"/>
</dbReference>
<dbReference type="AlphaFoldDB" id="A0A6J6C234"/>
<sequence length="263" mass="29342">MTADNTLSKFLEYSDRLAANAEADPNVIGLIFLGSAADHSRVDEWSDHDFFLMVKAGFGEQYRGDLSWIPDIEQAVLHPRETDHGLKVVFADGRVLEFAVFEDAELELASVNSWAAVVDKTDLTPRLEAIETRSRASAAKPFDRAKEFELFLALILIGTGRHRRGETLIAGQFIRSYALRNLLGLIRDAHAPVPGTEAKQDNLDRYRRFELQYPSLGRRIENALQKDLDAAALDLVEIAEGLRPLSDREAAQVAAVRGRLGWV</sequence>
<evidence type="ECO:0000313" key="1">
    <source>
        <dbReference type="EMBL" id="CAB4545095.1"/>
    </source>
</evidence>
<accession>A0A6J6C234</accession>
<gene>
    <name evidence="1" type="ORF">UFOPK1410_00915</name>
</gene>
<dbReference type="InterPro" id="IPR043519">
    <property type="entry name" value="NT_sf"/>
</dbReference>